<evidence type="ECO:0000256" key="4">
    <source>
        <dbReference type="ARBA" id="ARBA00022729"/>
    </source>
</evidence>
<keyword evidence="8" id="KW-1185">Reference proteome</keyword>
<dbReference type="GO" id="GO:0008289">
    <property type="term" value="F:lipid binding"/>
    <property type="evidence" value="ECO:0007669"/>
    <property type="project" value="UniProtKB-KW"/>
</dbReference>
<comment type="subcellular location">
    <subcellularLocation>
        <location evidence="1">Secreted</location>
    </subcellularLocation>
</comment>
<proteinExistence type="inferred from homology"/>
<evidence type="ECO:0000256" key="5">
    <source>
        <dbReference type="ARBA" id="ARBA00023054"/>
    </source>
</evidence>
<evidence type="ECO:0000313" key="9">
    <source>
        <dbReference type="WBParaSite" id="L893_g28094.t1"/>
    </source>
</evidence>
<protein>
    <submittedName>
        <fullName evidence="9">FliG_C domain-containing protein</fullName>
    </submittedName>
</protein>
<dbReference type="Pfam" id="PF05823">
    <property type="entry name" value="Gp-FAR-1"/>
    <property type="match status" value="1"/>
</dbReference>
<sequence>MVSLYFAVVFSVFVGLSMAEEDAQLKLLTYLMPTVSQNFIMGLTSEEAKAVEQAGKDASDIRAQGKPLSDDEETALVKKYSPTAYSKTVKYEAEFLDILKSMSPNVRTALDKVMGDRSNSDLGNLNISEWNKYLINIANAFKDLTEKERQELEEVFPNYGALLKNPDFEHLMRAEPEKQAEVAELFFSNLEKS</sequence>
<comment type="similarity">
    <text evidence="2">Belongs to the fatty-acid and retinol-binding protein (FARBP) family.</text>
</comment>
<dbReference type="GO" id="GO:0005576">
    <property type="term" value="C:extracellular region"/>
    <property type="evidence" value="ECO:0007669"/>
    <property type="project" value="UniProtKB-SubCell"/>
</dbReference>
<feature type="signal peptide" evidence="7">
    <location>
        <begin position="1"/>
        <end position="19"/>
    </location>
</feature>
<evidence type="ECO:0000313" key="8">
    <source>
        <dbReference type="Proteomes" id="UP000095287"/>
    </source>
</evidence>
<feature type="chain" id="PRO_5009313718" evidence="7">
    <location>
        <begin position="20"/>
        <end position="193"/>
    </location>
</feature>
<dbReference type="WBParaSite" id="L893_g28094.t1">
    <property type="protein sequence ID" value="L893_g28094.t1"/>
    <property type="gene ID" value="L893_g28094"/>
</dbReference>
<dbReference type="InterPro" id="IPR008632">
    <property type="entry name" value="Gp-FAR-1"/>
</dbReference>
<keyword evidence="3" id="KW-0964">Secreted</keyword>
<evidence type="ECO:0000256" key="1">
    <source>
        <dbReference type="ARBA" id="ARBA00004613"/>
    </source>
</evidence>
<evidence type="ECO:0000256" key="7">
    <source>
        <dbReference type="SAM" id="SignalP"/>
    </source>
</evidence>
<reference evidence="9" key="1">
    <citation type="submission" date="2016-11" db="UniProtKB">
        <authorList>
            <consortium name="WormBaseParasite"/>
        </authorList>
    </citation>
    <scope>IDENTIFICATION</scope>
</reference>
<evidence type="ECO:0000256" key="6">
    <source>
        <dbReference type="ARBA" id="ARBA00023121"/>
    </source>
</evidence>
<dbReference type="AlphaFoldDB" id="A0A1I7ZNM0"/>
<dbReference type="Gene3D" id="1.20.120.1100">
    <property type="match status" value="1"/>
</dbReference>
<keyword evidence="5" id="KW-0175">Coiled coil</keyword>
<accession>A0A1I7ZNM0</accession>
<name>A0A1I7ZNM0_9BILA</name>
<keyword evidence="4 7" id="KW-0732">Signal</keyword>
<evidence type="ECO:0000256" key="2">
    <source>
        <dbReference type="ARBA" id="ARBA00006648"/>
    </source>
</evidence>
<dbReference type="Proteomes" id="UP000095287">
    <property type="component" value="Unplaced"/>
</dbReference>
<organism evidence="8 9">
    <name type="scientific">Steinernema glaseri</name>
    <dbReference type="NCBI Taxonomy" id="37863"/>
    <lineage>
        <taxon>Eukaryota</taxon>
        <taxon>Metazoa</taxon>
        <taxon>Ecdysozoa</taxon>
        <taxon>Nematoda</taxon>
        <taxon>Chromadorea</taxon>
        <taxon>Rhabditida</taxon>
        <taxon>Tylenchina</taxon>
        <taxon>Panagrolaimomorpha</taxon>
        <taxon>Strongyloidoidea</taxon>
        <taxon>Steinernematidae</taxon>
        <taxon>Steinernema</taxon>
    </lineage>
</organism>
<evidence type="ECO:0000256" key="3">
    <source>
        <dbReference type="ARBA" id="ARBA00022525"/>
    </source>
</evidence>
<keyword evidence="6" id="KW-0446">Lipid-binding</keyword>